<evidence type="ECO:0000256" key="5">
    <source>
        <dbReference type="ARBA" id="ARBA00022729"/>
    </source>
</evidence>
<keyword evidence="9 10" id="KW-0998">Cell outer membrane</keyword>
<dbReference type="PANTHER" id="PTHR30069:SF29">
    <property type="entry name" value="HEMOGLOBIN AND HEMOGLOBIN-HAPTOGLOBIN-BINDING PROTEIN 1-RELATED"/>
    <property type="match status" value="1"/>
</dbReference>
<protein>
    <submittedName>
        <fullName evidence="15">Gll1452 protein</fullName>
    </submittedName>
</protein>
<dbReference type="InterPro" id="IPR036942">
    <property type="entry name" value="Beta-barrel_TonB_sf"/>
</dbReference>
<dbReference type="eggNOG" id="COG4771">
    <property type="taxonomic scope" value="Bacteria"/>
</dbReference>
<comment type="subcellular location">
    <subcellularLocation>
        <location evidence="1 10">Cell outer membrane</location>
        <topology evidence="1 10">Multi-pass membrane protein</topology>
    </subcellularLocation>
</comment>
<dbReference type="Proteomes" id="UP000000557">
    <property type="component" value="Chromosome"/>
</dbReference>
<organism evidence="15 16">
    <name type="scientific">Gloeobacter violaceus (strain ATCC 29082 / PCC 7421)</name>
    <dbReference type="NCBI Taxonomy" id="251221"/>
    <lineage>
        <taxon>Bacteria</taxon>
        <taxon>Bacillati</taxon>
        <taxon>Cyanobacteriota</taxon>
        <taxon>Cyanophyceae</taxon>
        <taxon>Gloeobacterales</taxon>
        <taxon>Gloeobacteraceae</taxon>
        <taxon>Gloeobacter</taxon>
    </lineage>
</organism>
<accession>Q7NKM5</accession>
<dbReference type="Pfam" id="PF07715">
    <property type="entry name" value="Plug"/>
    <property type="match status" value="1"/>
</dbReference>
<evidence type="ECO:0000256" key="3">
    <source>
        <dbReference type="ARBA" id="ARBA00022452"/>
    </source>
</evidence>
<evidence type="ECO:0000259" key="14">
    <source>
        <dbReference type="Pfam" id="PF07715"/>
    </source>
</evidence>
<dbReference type="PANTHER" id="PTHR30069">
    <property type="entry name" value="TONB-DEPENDENT OUTER MEMBRANE RECEPTOR"/>
    <property type="match status" value="1"/>
</dbReference>
<name>Q7NKM5_GLOVI</name>
<dbReference type="HOGENOM" id="CLU_008287_18_3_3"/>
<dbReference type="GO" id="GO:0044718">
    <property type="term" value="P:siderophore transmembrane transport"/>
    <property type="evidence" value="ECO:0000318"/>
    <property type="project" value="GO_Central"/>
</dbReference>
<dbReference type="Pfam" id="PF00593">
    <property type="entry name" value="TonB_dep_Rec_b-barrel"/>
    <property type="match status" value="1"/>
</dbReference>
<evidence type="ECO:0000256" key="2">
    <source>
        <dbReference type="ARBA" id="ARBA00022448"/>
    </source>
</evidence>
<evidence type="ECO:0000256" key="9">
    <source>
        <dbReference type="ARBA" id="ARBA00023237"/>
    </source>
</evidence>
<keyword evidence="7 10" id="KW-0472">Membrane</keyword>
<dbReference type="InterPro" id="IPR039426">
    <property type="entry name" value="TonB-dep_rcpt-like"/>
</dbReference>
<feature type="domain" description="TonB-dependent receptor plug" evidence="14">
    <location>
        <begin position="106"/>
        <end position="213"/>
    </location>
</feature>
<feature type="signal peptide" evidence="12">
    <location>
        <begin position="1"/>
        <end position="25"/>
    </location>
</feature>
<dbReference type="InterPro" id="IPR037066">
    <property type="entry name" value="Plug_dom_sf"/>
</dbReference>
<keyword evidence="3 10" id="KW-1134">Transmembrane beta strand</keyword>
<evidence type="ECO:0000256" key="7">
    <source>
        <dbReference type="ARBA" id="ARBA00023136"/>
    </source>
</evidence>
<dbReference type="CDD" id="cd01347">
    <property type="entry name" value="ligand_gated_channel"/>
    <property type="match status" value="1"/>
</dbReference>
<dbReference type="InParanoid" id="Q7NKM5"/>
<evidence type="ECO:0000256" key="10">
    <source>
        <dbReference type="PROSITE-ProRule" id="PRU01360"/>
    </source>
</evidence>
<evidence type="ECO:0000256" key="11">
    <source>
        <dbReference type="RuleBase" id="RU003357"/>
    </source>
</evidence>
<dbReference type="Gene3D" id="2.40.170.20">
    <property type="entry name" value="TonB-dependent receptor, beta-barrel domain"/>
    <property type="match status" value="1"/>
</dbReference>
<dbReference type="PATRIC" id="fig|251221.4.peg.1484"/>
<evidence type="ECO:0000256" key="6">
    <source>
        <dbReference type="ARBA" id="ARBA00023077"/>
    </source>
</evidence>
<dbReference type="GO" id="GO:0009279">
    <property type="term" value="C:cell outer membrane"/>
    <property type="evidence" value="ECO:0000318"/>
    <property type="project" value="GO_Central"/>
</dbReference>
<evidence type="ECO:0000256" key="12">
    <source>
        <dbReference type="SAM" id="SignalP"/>
    </source>
</evidence>
<reference evidence="15 16" key="2">
    <citation type="journal article" date="2003" name="DNA Res.">
        <title>Complete genome structure of Gloeobacter violaceus PCC 7421, a cyanobacterium that lacks thylakoids (supplement).</title>
        <authorList>
            <person name="Nakamura Y."/>
            <person name="Kaneko T."/>
            <person name="Sato S."/>
            <person name="Mimuro M."/>
            <person name="Miyashita H."/>
            <person name="Tsuchiya T."/>
            <person name="Sasamoto S."/>
            <person name="Watanabe A."/>
            <person name="Kawashima K."/>
            <person name="Kishida Y."/>
            <person name="Kiyokawa C."/>
            <person name="Kohara M."/>
            <person name="Matsumoto M."/>
            <person name="Matsuno A."/>
            <person name="Nakazaki N."/>
            <person name="Shimpo S."/>
            <person name="Takeuchi C."/>
            <person name="Yamada M."/>
            <person name="Tabata S."/>
        </authorList>
    </citation>
    <scope>NUCLEOTIDE SEQUENCE [LARGE SCALE GENOMIC DNA]</scope>
    <source>
        <strain evidence="16">ATCC 29082 / PCC 7421</strain>
    </source>
</reference>
<comment type="similarity">
    <text evidence="10 11">Belongs to the TonB-dependent receptor family.</text>
</comment>
<dbReference type="InterPro" id="IPR000531">
    <property type="entry name" value="Beta-barrel_TonB"/>
</dbReference>
<evidence type="ECO:0000313" key="15">
    <source>
        <dbReference type="EMBL" id="BAC89393.1"/>
    </source>
</evidence>
<keyword evidence="8" id="KW-0675">Receptor</keyword>
<dbReference type="PhylomeDB" id="Q7NKM5"/>
<dbReference type="GO" id="GO:0015344">
    <property type="term" value="F:siderophore uptake transmembrane transporter activity"/>
    <property type="evidence" value="ECO:0000318"/>
    <property type="project" value="GO_Central"/>
</dbReference>
<evidence type="ECO:0000256" key="1">
    <source>
        <dbReference type="ARBA" id="ARBA00004571"/>
    </source>
</evidence>
<dbReference type="STRING" id="251221.gene:10758936"/>
<dbReference type="RefSeq" id="WP_011141452.1">
    <property type="nucleotide sequence ID" value="NC_005125.1"/>
</dbReference>
<dbReference type="Gene3D" id="2.170.130.10">
    <property type="entry name" value="TonB-dependent receptor, plug domain"/>
    <property type="match status" value="1"/>
</dbReference>
<evidence type="ECO:0000256" key="4">
    <source>
        <dbReference type="ARBA" id="ARBA00022692"/>
    </source>
</evidence>
<feature type="domain" description="TonB-dependent receptor-like beta-barrel" evidence="13">
    <location>
        <begin position="241"/>
        <end position="751"/>
    </location>
</feature>
<keyword evidence="5 12" id="KW-0732">Signal</keyword>
<dbReference type="EnsemblBacteria" id="BAC89393">
    <property type="protein sequence ID" value="BAC89393"/>
    <property type="gene ID" value="BAC89393"/>
</dbReference>
<sequence length="777" mass="84722">MVPIWNFYGLHRASRLLLALGCGFAGTLAVVQDAGAVPTVSDLAATGGRAADLLVQEPSPAASPAPEPAVPVEPVASDPVPPAAVGSETFELDDVTVTGSFRRQRVRDIPGSVYVIDQKEIEQKGARTVGDALRGVPGVVSNLSGAGADVHSTYFIRGLPTTSTALLIDGRSLNNLNQEHVDLNELPVAGIDRIEVLTGGATTLYGSTAVGGVINVITKRPPKVFEGNVEVTYGSYGYSDYRAYVGGPLGESVRFNLYATYFNTNNDFFYRVERPGGPVPVFEDKRINGAFTSTNYGFDLDWEIMPRTTLNFTSYYRQGSRGISLFAIRDPRTSIPARDEAGNVVNLSADELGLNGALFPRILIDYYGFAVTSNTRLGEADDSNLQVRLSYDRGRTTEQEVEEGETEFATNDIGIFGTRVLHTWQVAPALNLSYGFDFLREGGNSFGSENPLIYEAAISQPSLFALASYKPADDVTVTLGLRGIFGTRATSREFNRDFNGALTPSVGVRWQVIPQLALRSTFSRVYKTPNFNDLFGRGEILGNPDLLAESGSTFDAGIDWQPSPTSLIRFSYFLNDIDNLQGYNLIEENSPEDQLLIDKFGYELNERVRVNFPRVRSSGFELAASWQFAPYWTLFATETYTDSRVEQAFKPAYTQTQYPLVPFHSGRAGFSYDSPGGFRGALFVNFQGLRSSDPLHIGPGFAELNSPAGLPIANAFALPPGALLPGYTTLDFSFRVPVTENLSVLGYLDNLTNTRYERNYGNGAPPVNFRLGLKAAF</sequence>
<keyword evidence="6 11" id="KW-0798">TonB box</keyword>
<dbReference type="EMBL" id="BA000045">
    <property type="protein sequence ID" value="BAC89393.1"/>
    <property type="molecule type" value="Genomic_DNA"/>
</dbReference>
<gene>
    <name evidence="15" type="ordered locus">gll1452</name>
</gene>
<dbReference type="KEGG" id="gvi:gll1452"/>
<dbReference type="PROSITE" id="PS52016">
    <property type="entry name" value="TONB_DEPENDENT_REC_3"/>
    <property type="match status" value="1"/>
</dbReference>
<feature type="chain" id="PRO_5004288890" evidence="12">
    <location>
        <begin position="26"/>
        <end position="777"/>
    </location>
</feature>
<dbReference type="OrthoDB" id="473897at2"/>
<proteinExistence type="inferred from homology"/>
<dbReference type="SUPFAM" id="SSF56935">
    <property type="entry name" value="Porins"/>
    <property type="match status" value="1"/>
</dbReference>
<dbReference type="AlphaFoldDB" id="Q7NKM5"/>
<reference evidence="15 16" key="1">
    <citation type="journal article" date="2003" name="DNA Res.">
        <title>Complete genome structure of Gloeobacter violaceus PCC 7421, a cyanobacterium that lacks thylakoids.</title>
        <authorList>
            <person name="Nakamura Y."/>
            <person name="Kaneko T."/>
            <person name="Sato S."/>
            <person name="Mimuro M."/>
            <person name="Miyashita H."/>
            <person name="Tsuchiya T."/>
            <person name="Sasamoto S."/>
            <person name="Watanabe A."/>
            <person name="Kawashima K."/>
            <person name="Kishida Y."/>
            <person name="Kiyokawa C."/>
            <person name="Kohara M."/>
            <person name="Matsumoto M."/>
            <person name="Matsuno A."/>
            <person name="Nakazaki N."/>
            <person name="Shimpo S."/>
            <person name="Takeuchi C."/>
            <person name="Yamada M."/>
            <person name="Tabata S."/>
        </authorList>
    </citation>
    <scope>NUCLEOTIDE SEQUENCE [LARGE SCALE GENOMIC DNA]</scope>
    <source>
        <strain evidence="16">ATCC 29082 / PCC 7421</strain>
    </source>
</reference>
<evidence type="ECO:0000313" key="16">
    <source>
        <dbReference type="Proteomes" id="UP000000557"/>
    </source>
</evidence>
<keyword evidence="2 10" id="KW-0813">Transport</keyword>
<keyword evidence="4 10" id="KW-0812">Transmembrane</keyword>
<keyword evidence="16" id="KW-1185">Reference proteome</keyword>
<evidence type="ECO:0000259" key="13">
    <source>
        <dbReference type="Pfam" id="PF00593"/>
    </source>
</evidence>
<evidence type="ECO:0000256" key="8">
    <source>
        <dbReference type="ARBA" id="ARBA00023170"/>
    </source>
</evidence>
<dbReference type="InterPro" id="IPR012910">
    <property type="entry name" value="Plug_dom"/>
</dbReference>